<dbReference type="InterPro" id="IPR039197">
    <property type="entry name" value="Mrs1/Cce1"/>
</dbReference>
<dbReference type="InterPro" id="IPR012337">
    <property type="entry name" value="RNaseH-like_sf"/>
</dbReference>
<protein>
    <recommendedName>
        <fullName evidence="1">Mitochondrial resolvase Ydc2 catalytic domain-containing protein</fullName>
    </recommendedName>
</protein>
<reference evidence="2" key="1">
    <citation type="journal article" date="2020" name="Nature">
        <title>Giant virus diversity and host interactions through global metagenomics.</title>
        <authorList>
            <person name="Schulz F."/>
            <person name="Roux S."/>
            <person name="Paez-Espino D."/>
            <person name="Jungbluth S."/>
            <person name="Walsh D.A."/>
            <person name="Denef V.J."/>
            <person name="McMahon K.D."/>
            <person name="Konstantinidis K.T."/>
            <person name="Eloe-Fadrosh E.A."/>
            <person name="Kyrpides N.C."/>
            <person name="Woyke T."/>
        </authorList>
    </citation>
    <scope>NUCLEOTIDE SEQUENCE</scope>
    <source>
        <strain evidence="2">GVMAG-S-3300013014-113</strain>
    </source>
</reference>
<proteinExistence type="predicted"/>
<dbReference type="AlphaFoldDB" id="A0A6C0KPM9"/>
<dbReference type="GO" id="GO:0005739">
    <property type="term" value="C:mitochondrion"/>
    <property type="evidence" value="ECO:0007669"/>
    <property type="project" value="TreeGrafter"/>
</dbReference>
<dbReference type="InterPro" id="IPR036397">
    <property type="entry name" value="RNaseH_sf"/>
</dbReference>
<sequence length="292" mass="33426">MKILSIDIGIKNLAYAILEVTSANTSTSANTIVTGSQDFTIIKWDVINLCNKFIPCSTNKCCKQACFHKNDTFYCKNHTKKTEYSLPLCNIKTLHKQSVANLSTLLEKYDLKVEKPINKSSLIKTIEEYANTTCFEAIETINANNVNLIDLGISLKNELNELFNSYDLTSIDQIIIENQISPIANRMKSLQGMISQYFIDCNNHNIVFISATNKLKAFLNKDKELDKLDKDKKISYNERKKLSILYTKQLLENKNMLPELTYFTKHSKKDDLADCLLQGIYYLDNKQESIKL</sequence>
<evidence type="ECO:0000313" key="2">
    <source>
        <dbReference type="EMBL" id="QHU19579.1"/>
    </source>
</evidence>
<dbReference type="SUPFAM" id="SSF53098">
    <property type="entry name" value="Ribonuclease H-like"/>
    <property type="match status" value="1"/>
</dbReference>
<name>A0A6C0KPM9_9ZZZZ</name>
<dbReference type="PANTHER" id="PTHR28072">
    <property type="entry name" value="CRUCIFORM CUTTING ENDONUCLEASE 1, MITOCHONDRIAL-RELATED"/>
    <property type="match status" value="1"/>
</dbReference>
<accession>A0A6C0KPM9</accession>
<dbReference type="GO" id="GO:0004520">
    <property type="term" value="F:DNA endonuclease activity"/>
    <property type="evidence" value="ECO:0007669"/>
    <property type="project" value="TreeGrafter"/>
</dbReference>
<dbReference type="GO" id="GO:0070336">
    <property type="term" value="F:flap-structured DNA binding"/>
    <property type="evidence" value="ECO:0007669"/>
    <property type="project" value="TreeGrafter"/>
</dbReference>
<dbReference type="GO" id="GO:0000402">
    <property type="term" value="F:crossed form four-way junction DNA binding"/>
    <property type="evidence" value="ECO:0007669"/>
    <property type="project" value="TreeGrafter"/>
</dbReference>
<evidence type="ECO:0000259" key="1">
    <source>
        <dbReference type="Pfam" id="PF09159"/>
    </source>
</evidence>
<organism evidence="2">
    <name type="scientific">viral metagenome</name>
    <dbReference type="NCBI Taxonomy" id="1070528"/>
    <lineage>
        <taxon>unclassified sequences</taxon>
        <taxon>metagenomes</taxon>
        <taxon>organismal metagenomes</taxon>
    </lineage>
</organism>
<dbReference type="PANTHER" id="PTHR28072:SF1">
    <property type="entry name" value="CRUCIFORM CUTTING ENDONUCLEASE 1, MITOCHONDRIAL-RELATED"/>
    <property type="match status" value="1"/>
</dbReference>
<dbReference type="InterPro" id="IPR015242">
    <property type="entry name" value="Ydc2_cat"/>
</dbReference>
<dbReference type="GO" id="GO:0000403">
    <property type="term" value="F:Y-form DNA binding"/>
    <property type="evidence" value="ECO:0007669"/>
    <property type="project" value="TreeGrafter"/>
</dbReference>
<dbReference type="EMBL" id="MN740953">
    <property type="protein sequence ID" value="QHU19579.1"/>
    <property type="molecule type" value="Genomic_DNA"/>
</dbReference>
<dbReference type="Pfam" id="PF09159">
    <property type="entry name" value="Ydc2-catalyt"/>
    <property type="match status" value="1"/>
</dbReference>
<dbReference type="Gene3D" id="3.30.420.10">
    <property type="entry name" value="Ribonuclease H-like superfamily/Ribonuclease H"/>
    <property type="match status" value="1"/>
</dbReference>
<feature type="domain" description="Mitochondrial resolvase Ydc2 catalytic" evidence="1">
    <location>
        <begin position="3"/>
        <end position="253"/>
    </location>
</feature>